<dbReference type="EMBL" id="CAJJDM010000049">
    <property type="protein sequence ID" value="CAD8072519.1"/>
    <property type="molecule type" value="Genomic_DNA"/>
</dbReference>
<comment type="caution">
    <text evidence="2">The sequence shown here is derived from an EMBL/GenBank/DDBJ whole genome shotgun (WGS) entry which is preliminary data.</text>
</comment>
<feature type="domain" description="Ubiquitin-like" evidence="1">
    <location>
        <begin position="1002"/>
        <end position="1073"/>
    </location>
</feature>
<feature type="domain" description="Ubiquitin-like" evidence="1">
    <location>
        <begin position="1790"/>
        <end position="1858"/>
    </location>
</feature>
<protein>
    <recommendedName>
        <fullName evidence="1">Ubiquitin-like domain-containing protein</fullName>
    </recommendedName>
</protein>
<evidence type="ECO:0000259" key="1">
    <source>
        <dbReference type="PROSITE" id="PS50053"/>
    </source>
</evidence>
<organism evidence="2 3">
    <name type="scientific">Paramecium primaurelia</name>
    <dbReference type="NCBI Taxonomy" id="5886"/>
    <lineage>
        <taxon>Eukaryota</taxon>
        <taxon>Sar</taxon>
        <taxon>Alveolata</taxon>
        <taxon>Ciliophora</taxon>
        <taxon>Intramacronucleata</taxon>
        <taxon>Oligohymenophorea</taxon>
        <taxon>Peniculida</taxon>
        <taxon>Parameciidae</taxon>
        <taxon>Paramecium</taxon>
    </lineage>
</organism>
<dbReference type="Proteomes" id="UP000688137">
    <property type="component" value="Unassembled WGS sequence"/>
</dbReference>
<dbReference type="CDD" id="cd17039">
    <property type="entry name" value="Ubl_ubiquitin_like"/>
    <property type="match status" value="1"/>
</dbReference>
<proteinExistence type="predicted"/>
<dbReference type="InterPro" id="IPR000626">
    <property type="entry name" value="Ubiquitin-like_dom"/>
</dbReference>
<dbReference type="PROSITE" id="PS50053">
    <property type="entry name" value="UBIQUITIN_2"/>
    <property type="match status" value="2"/>
</dbReference>
<evidence type="ECO:0000313" key="3">
    <source>
        <dbReference type="Proteomes" id="UP000688137"/>
    </source>
</evidence>
<dbReference type="Pfam" id="PF00240">
    <property type="entry name" value="ubiquitin"/>
    <property type="match status" value="1"/>
</dbReference>
<gene>
    <name evidence="2" type="ORF">PPRIM_AZ9-3.1.T0490169</name>
</gene>
<dbReference type="SMART" id="SM00213">
    <property type="entry name" value="UBQ"/>
    <property type="match status" value="17"/>
</dbReference>
<dbReference type="OMA" id="QLQIKKG"/>
<sequence>MLEYRGQKYQIEVTLDTYIHEIIEIVKEIYSIQENINLKHNQQILPENQTIESLKIKKGFILSVEIQQQQQQQQQQSLTQQNIMIILEYRGQKNQIEVTSDTYIHEIIEIVKEIYSIQEKINLKLDQQILPENQTIESLKIKKGFILSVEIQQQQQQQQQQSLTQQNIMIILEYRGQKNQIEVTSDTYIHEIIEIVKEIYSIQEKINLKLDQQILPENQTIESLKIKKGFILSVEIQQQQQQQQQQSLTQQNIMIILEYRGQKNQIEVTSDTYIHEIIEIVKEIYSIQEKINLKLDQQILPENQTIESLKIKKGFILSVEIQQQQQQQQQQSPTQQNVMIILEYRGQKNQIEVTSDTYIHEIIEIVKEIYSIQEKINLKLDQQILPENQTIESLKIKKGFILSVEIQQQQQQQQQQSPTQQNVMIILEYRGQKNQIEVTSDTYIHEIIEIVKEIYSIQEKINLKLDQQILPENQTIESLKIKKGFILSVEIQQQQQQQQQQSPTQQNVMIILEYRGQKNQIEVTSDTYIHEIIEIVKEIYSIQEKINLKLDQQILPENQTIESLKIKKGFILSVEIQQQQQQQQQQSPTQQNVMIILEYRGQKNQIEVTSDTYIHEIIEIVKEIYSIQEKINLKLDQQILPENQTIESLKIKKGFILSVEIQQQQQQQQQQSPTQQNVMIILEYRGQKNQIEVTSDTYIHEIIEIVKEIYSIQEKINLKLDQQILPENQTIESLKIKKGFILSVEIQQQQQQQSPTQQNIIIFLKYRYLNYEIEVTSDTYIHEIIEIVKEIYSIQENINLKHNQQILPNNQTIESLQIKKGFIFSVEIQQQQQPMQSKLTLIIFHSAHNGQAVEVDSDAKVYELAFELQALFELSQIQLTLENGQVLNPNKTYREQNVQENSKLYIQQVLTNPTQTASQIQEIVLIVLFEQQTLNITVPCNSLVYELECTLKQNLNLNYEIKLYHNDKMLNSNETFQQLQIVKGSKLVIKKIEQASVSKKQIQLSLSNETQPLIAIEVEDEITIKDIEDQINQYFHLNVDLVTLYNGQVLDSCKTLQEYQIKDNSILKFQQKQQKIHLIINAFNQTLDFKVNQDTTIMSLIEDVKGISNVKNQLMMQKENGEILDPSLTVKQSGICDNSILTVVQLQDKQPKLPVRRVIYVILDYKGAKTPIEVEDNINVSELIEQIMLSFSISGSLQISLEGKQILNPLDTLANQNVQNGSLLIVTQISQNVPQIQQVASQTKQSSSPLNSQTFIMNIDYEGYKYPIEVHSNTLVYEIIQEFRQALQIQEQCNLHLENQQVLQLNLTLEDQNFKQDSILFLKPIQNVNYNAQQQPSLQTNQAFKAQEIIIMFSFQGQNHSLSLMNDTLVKDLIICIQQNFNLNEKFQLSLENKYTLNEEQTLAAQKVEKGNTLYPVFNQKPQQQQFEENYTLILNYQNCKYHFEVSSDSLGSELMDAIQQHTKIPTAFNAIIEGKTLLILDKTLKAQNIKNGSIIEPQVQPQINQLNQTQQNQFQKIPPLQQQIIYGISYQRNEQPPANQQFIPQQNQFEFNQPMNFVSVPPWQNTLQGGQKNLQQQFEQGLNNSFEGFILNKTQFLSNSGLEQKPFQQQTLEILSTKFQKPQKQQNNKIIKIYLHYMNTIQKLKLNKKMKIQDIIEHCKDVFNIEQDLTLQHQGQDLNPQEIIEQCRLNDNEILDVVVKQLDQLVLNITVLGNDIQVELDQDQKVFELMDELKMVYNINYPTELVFNQIKLFPDKSFKQQNILSNSYLILRQKQAVTKLRITQSLNLIIVKVRDGMNMIQIEIAPTATVQELERKIKEKTGINFDFTLQFDIKLLSPYLSLAQQGINNNCEVILLR</sequence>
<keyword evidence="3" id="KW-1185">Reference proteome</keyword>
<name>A0A8S1LZ80_PARPR</name>
<reference evidence="2" key="1">
    <citation type="submission" date="2021-01" db="EMBL/GenBank/DDBJ databases">
        <authorList>
            <consortium name="Genoscope - CEA"/>
            <person name="William W."/>
        </authorList>
    </citation>
    <scope>NUCLEOTIDE SEQUENCE</scope>
</reference>
<accession>A0A8S1LZ80</accession>
<evidence type="ECO:0000313" key="2">
    <source>
        <dbReference type="EMBL" id="CAD8072519.1"/>
    </source>
</evidence>